<keyword evidence="4" id="KW-1185">Reference proteome</keyword>
<evidence type="ECO:0000256" key="2">
    <source>
        <dbReference type="SAM" id="Phobius"/>
    </source>
</evidence>
<dbReference type="GO" id="GO:0005829">
    <property type="term" value="C:cytosol"/>
    <property type="evidence" value="ECO:0007669"/>
    <property type="project" value="TreeGrafter"/>
</dbReference>
<dbReference type="EMBL" id="UYRR01036569">
    <property type="protein sequence ID" value="VDK67396.1"/>
    <property type="molecule type" value="Genomic_DNA"/>
</dbReference>
<dbReference type="Pfam" id="PF05210">
    <property type="entry name" value="Sprouty"/>
    <property type="match status" value="1"/>
</dbReference>
<keyword evidence="2" id="KW-0812">Transmembrane</keyword>
<dbReference type="InterPro" id="IPR007875">
    <property type="entry name" value="Sprouty"/>
</dbReference>
<dbReference type="Proteomes" id="UP000267096">
    <property type="component" value="Unassembled WGS sequence"/>
</dbReference>
<dbReference type="AlphaFoldDB" id="A0A0M3KFC4"/>
<evidence type="ECO:0000313" key="5">
    <source>
        <dbReference type="WBParaSite" id="ASIM_0001968301-mRNA-1"/>
    </source>
</evidence>
<evidence type="ECO:0000313" key="3">
    <source>
        <dbReference type="EMBL" id="VDK67396.1"/>
    </source>
</evidence>
<name>A0A0M3KFC4_ANISI</name>
<dbReference type="GO" id="GO:0046580">
    <property type="term" value="P:negative regulation of Ras protein signal transduction"/>
    <property type="evidence" value="ECO:0007669"/>
    <property type="project" value="TreeGrafter"/>
</dbReference>
<dbReference type="PANTHER" id="PTHR12365">
    <property type="entry name" value="SPROUTY"/>
    <property type="match status" value="1"/>
</dbReference>
<protein>
    <submittedName>
        <fullName evidence="5">Sprouty-related, EVH1 domain-containing protein 3</fullName>
    </submittedName>
</protein>
<sequence>PFDVDGVRSFIEAHSSLYKNGEHIVLPKKKEPSSEMMRHKLNLLSGVSDVKKTTIDIPTTFESFQPESELRDEALVPVVIRMKAFKENILHREAPDPVELTIRRLTCYSVAQGVIYHCCRNDDETAANMGRYGHGYNVCSCAPSNLSRKKRLKRWILLALLSLLIPCLCCYVPAHYAYGCCCKAKRGRHKPCLNPNERDYLLARRRTSRAMSRLSF</sequence>
<dbReference type="OrthoDB" id="5786858at2759"/>
<dbReference type="GO" id="GO:0048513">
    <property type="term" value="P:animal organ development"/>
    <property type="evidence" value="ECO:0007669"/>
    <property type="project" value="TreeGrafter"/>
</dbReference>
<evidence type="ECO:0000313" key="4">
    <source>
        <dbReference type="Proteomes" id="UP000267096"/>
    </source>
</evidence>
<dbReference type="WBParaSite" id="ASIM_0001968301-mRNA-1">
    <property type="protein sequence ID" value="ASIM_0001968301-mRNA-1"/>
    <property type="gene ID" value="ASIM_0001968301"/>
</dbReference>
<gene>
    <name evidence="3" type="ORF">ASIM_LOCUS19072</name>
</gene>
<accession>A0A0M3KFC4</accession>
<comment type="similarity">
    <text evidence="1">Belongs to the sprouty family.</text>
</comment>
<dbReference type="GO" id="GO:0016020">
    <property type="term" value="C:membrane"/>
    <property type="evidence" value="ECO:0007669"/>
    <property type="project" value="InterPro"/>
</dbReference>
<keyword evidence="2" id="KW-0472">Membrane</keyword>
<dbReference type="PANTHER" id="PTHR12365:SF9">
    <property type="entry name" value="PROTEIN SPROUTY HOMOLOG 3"/>
    <property type="match status" value="1"/>
</dbReference>
<reference evidence="5" key="1">
    <citation type="submission" date="2017-02" db="UniProtKB">
        <authorList>
            <consortium name="WormBaseParasite"/>
        </authorList>
    </citation>
    <scope>IDENTIFICATION</scope>
</reference>
<dbReference type="GO" id="GO:0040037">
    <property type="term" value="P:negative regulation of fibroblast growth factor receptor signaling pathway"/>
    <property type="evidence" value="ECO:0007669"/>
    <property type="project" value="TreeGrafter"/>
</dbReference>
<feature type="transmembrane region" description="Helical" evidence="2">
    <location>
        <begin position="155"/>
        <end position="178"/>
    </location>
</feature>
<dbReference type="InterPro" id="IPR051192">
    <property type="entry name" value="Sprouty_domain"/>
</dbReference>
<proteinExistence type="inferred from homology"/>
<keyword evidence="2" id="KW-1133">Transmembrane helix</keyword>
<organism evidence="5">
    <name type="scientific">Anisakis simplex</name>
    <name type="common">Herring worm</name>
    <dbReference type="NCBI Taxonomy" id="6269"/>
    <lineage>
        <taxon>Eukaryota</taxon>
        <taxon>Metazoa</taxon>
        <taxon>Ecdysozoa</taxon>
        <taxon>Nematoda</taxon>
        <taxon>Chromadorea</taxon>
        <taxon>Rhabditida</taxon>
        <taxon>Spirurina</taxon>
        <taxon>Ascaridomorpha</taxon>
        <taxon>Ascaridoidea</taxon>
        <taxon>Anisakidae</taxon>
        <taxon>Anisakis</taxon>
        <taxon>Anisakis simplex complex</taxon>
    </lineage>
</organism>
<reference evidence="3 4" key="2">
    <citation type="submission" date="2018-11" db="EMBL/GenBank/DDBJ databases">
        <authorList>
            <consortium name="Pathogen Informatics"/>
        </authorList>
    </citation>
    <scope>NUCLEOTIDE SEQUENCE [LARGE SCALE GENOMIC DNA]</scope>
</reference>
<evidence type="ECO:0000256" key="1">
    <source>
        <dbReference type="ARBA" id="ARBA00010964"/>
    </source>
</evidence>